<dbReference type="InterPro" id="IPR036397">
    <property type="entry name" value="RNaseH_sf"/>
</dbReference>
<feature type="compositionally biased region" description="Basic and acidic residues" evidence="1">
    <location>
        <begin position="704"/>
        <end position="715"/>
    </location>
</feature>
<evidence type="ECO:0000256" key="1">
    <source>
        <dbReference type="SAM" id="MobiDB-lite"/>
    </source>
</evidence>
<dbReference type="AlphaFoldDB" id="A0A1G7BZS6"/>
<dbReference type="InterPro" id="IPR012337">
    <property type="entry name" value="RNaseH-like_sf"/>
</dbReference>
<evidence type="ECO:0000313" key="4">
    <source>
        <dbReference type="Proteomes" id="UP000198925"/>
    </source>
</evidence>
<dbReference type="InterPro" id="IPR015378">
    <property type="entry name" value="Transposase-like_Mu_C"/>
</dbReference>
<dbReference type="PROSITE" id="PS50994">
    <property type="entry name" value="INTEGRASE"/>
    <property type="match status" value="1"/>
</dbReference>
<dbReference type="InterPro" id="IPR001584">
    <property type="entry name" value="Integrase_cat-core"/>
</dbReference>
<proteinExistence type="predicted"/>
<evidence type="ECO:0000313" key="3">
    <source>
        <dbReference type="EMBL" id="SDE32571.1"/>
    </source>
</evidence>
<protein>
    <submittedName>
        <fullName evidence="3">Putative transposase</fullName>
    </submittedName>
</protein>
<name>A0A1G7BZS6_9PROT</name>
<dbReference type="Pfam" id="PF09299">
    <property type="entry name" value="Mu-transpos_C"/>
    <property type="match status" value="1"/>
</dbReference>
<dbReference type="RefSeq" id="WP_090665026.1">
    <property type="nucleotide sequence ID" value="NZ_FMZX01000028.1"/>
</dbReference>
<organism evidence="3 4">
    <name type="scientific">Belnapia rosea</name>
    <dbReference type="NCBI Taxonomy" id="938405"/>
    <lineage>
        <taxon>Bacteria</taxon>
        <taxon>Pseudomonadati</taxon>
        <taxon>Pseudomonadota</taxon>
        <taxon>Alphaproteobacteria</taxon>
        <taxon>Acetobacterales</taxon>
        <taxon>Roseomonadaceae</taxon>
        <taxon>Belnapia</taxon>
    </lineage>
</organism>
<feature type="region of interest" description="Disordered" evidence="1">
    <location>
        <begin position="651"/>
        <end position="738"/>
    </location>
</feature>
<feature type="domain" description="Integrase catalytic" evidence="2">
    <location>
        <begin position="256"/>
        <end position="468"/>
    </location>
</feature>
<feature type="compositionally biased region" description="Acidic residues" evidence="1">
    <location>
        <begin position="662"/>
        <end position="674"/>
    </location>
</feature>
<dbReference type="GO" id="GO:0015074">
    <property type="term" value="P:DNA integration"/>
    <property type="evidence" value="ECO:0007669"/>
    <property type="project" value="InterPro"/>
</dbReference>
<evidence type="ECO:0000259" key="2">
    <source>
        <dbReference type="PROSITE" id="PS50994"/>
    </source>
</evidence>
<dbReference type="Gene3D" id="3.30.420.10">
    <property type="entry name" value="Ribonuclease H-like superfamily/Ribonuclease H"/>
    <property type="match status" value="1"/>
</dbReference>
<accession>A0A1G7BZS6</accession>
<dbReference type="GO" id="GO:0003676">
    <property type="term" value="F:nucleic acid binding"/>
    <property type="evidence" value="ECO:0007669"/>
    <property type="project" value="InterPro"/>
</dbReference>
<dbReference type="EMBL" id="FMZX01000028">
    <property type="protein sequence ID" value="SDE32571.1"/>
    <property type="molecule type" value="Genomic_DNA"/>
</dbReference>
<dbReference type="SUPFAM" id="SSF53098">
    <property type="entry name" value="Ribonuclease H-like"/>
    <property type="match status" value="1"/>
</dbReference>
<feature type="region of interest" description="Disordered" evidence="1">
    <location>
        <begin position="616"/>
        <end position="635"/>
    </location>
</feature>
<reference evidence="3 4" key="1">
    <citation type="submission" date="2016-10" db="EMBL/GenBank/DDBJ databases">
        <authorList>
            <person name="de Groot N.N."/>
        </authorList>
    </citation>
    <scope>NUCLEOTIDE SEQUENCE [LARGE SCALE GENOMIC DNA]</scope>
    <source>
        <strain evidence="3 4">CPCC 100156</strain>
    </source>
</reference>
<keyword evidence="4" id="KW-1185">Reference proteome</keyword>
<dbReference type="Proteomes" id="UP000198925">
    <property type="component" value="Unassembled WGS sequence"/>
</dbReference>
<gene>
    <name evidence="3" type="ORF">SAMN04487779_102830</name>
</gene>
<sequence>MPSADDGVPPINIPDRQLALWDGRLMTYRGRTGGRRQFHTFVDEEDVPVTMTDRHFLDEQMAGRIRLVTAEEVERRQKGLGPSGLELASPDDLKEVERRLRYVRAWERAGRPPRTPDGVGGIIADVAATPPVDAEPPSARTLARWVADWLLGGERPEGLLPGVGGYRGDRLCDEARNLLRDTVEKEYLLDTRPTATEVWRKVRQAFEDRNAPLPSQDHLAAPVFGTVLAEIRKVDQFTLDFCREGPRTASHRFRPKTSGPVAERHNDVWEMDHTAVDAVVLDPETRLPIGRATLTSILDRATRAAMGMRMGFEPPSASSALECVEVGVLPKDALLAGIPDLKQPWPCMGLPRVLVTDQGKEFKSKSFLDACLGLGIDVQYTPVLKAWYKGRIERFFRTLTTSVFQRVPGTTFSDFFKLNGEVVPEKVAVTTLTELRAYALHFLVGIYMRRPHRALGGRSPLDLWNESVARHGVRPLPPLEHIRAQTAHVAWRKPQHYGIEYEGLLYNGAEVANYRVRQGRAPSVKIRVDRRDLTRIQFIDPADGEPREVPIVPSMRALVAGVSLQKHKLARALQRNNFNRLAGDEGLKRAYRILDAAMDAKRTGDGLRNRTRAARYWESLTRPPEPEDPPAFDPVRSTRSIIDEVMDGEAPAVADAAHEHGDEEEGETGGEEGGDVTPPTPPGGAAEYARAPEQPRPARKPKGRREGKAPRLTKEDQEDLDELVKGLGLRMSSSKGDE</sequence>